<dbReference type="CDD" id="cd08194">
    <property type="entry name" value="Fe-ADH-like"/>
    <property type="match status" value="1"/>
</dbReference>
<organism evidence="6 7">
    <name type="scientific">Anaerostipes rhamnosivorans</name>
    <dbReference type="NCBI Taxonomy" id="1229621"/>
    <lineage>
        <taxon>Bacteria</taxon>
        <taxon>Bacillati</taxon>
        <taxon>Bacillota</taxon>
        <taxon>Clostridia</taxon>
        <taxon>Lachnospirales</taxon>
        <taxon>Lachnospiraceae</taxon>
        <taxon>Anaerostipes</taxon>
    </lineage>
</organism>
<reference evidence="6 7" key="1">
    <citation type="submission" date="2019-05" db="EMBL/GenBank/DDBJ databases">
        <title>Complete genome sequencing of Anaerostipes rhamnosivorans.</title>
        <authorList>
            <person name="Bui T.P.N."/>
            <person name="de Vos W.M."/>
        </authorList>
    </citation>
    <scope>NUCLEOTIDE SEQUENCE [LARGE SCALE GENOMIC DNA]</scope>
    <source>
        <strain evidence="6 7">1y2</strain>
    </source>
</reference>
<dbReference type="PANTHER" id="PTHR11496">
    <property type="entry name" value="ALCOHOL DEHYDROGENASE"/>
    <property type="match status" value="1"/>
</dbReference>
<evidence type="ECO:0000256" key="2">
    <source>
        <dbReference type="ARBA" id="ARBA00023002"/>
    </source>
</evidence>
<dbReference type="InterPro" id="IPR056798">
    <property type="entry name" value="ADH_Fe_C"/>
</dbReference>
<dbReference type="FunFam" id="3.40.50.1970:FF:000003">
    <property type="entry name" value="Alcohol dehydrogenase, iron-containing"/>
    <property type="match status" value="1"/>
</dbReference>
<feature type="domain" description="Alcohol dehydrogenase iron-type/glycerol dehydrogenase GldA" evidence="4">
    <location>
        <begin position="8"/>
        <end position="174"/>
    </location>
</feature>
<dbReference type="InterPro" id="IPR001670">
    <property type="entry name" value="ADH_Fe/GldA"/>
</dbReference>
<dbReference type="OrthoDB" id="9804734at2"/>
<dbReference type="Proteomes" id="UP000298653">
    <property type="component" value="Chromosome"/>
</dbReference>
<dbReference type="GO" id="GO:0046872">
    <property type="term" value="F:metal ion binding"/>
    <property type="evidence" value="ECO:0007669"/>
    <property type="project" value="InterPro"/>
</dbReference>
<evidence type="ECO:0000259" key="4">
    <source>
        <dbReference type="Pfam" id="PF00465"/>
    </source>
</evidence>
<evidence type="ECO:0000256" key="1">
    <source>
        <dbReference type="ARBA" id="ARBA00007358"/>
    </source>
</evidence>
<sequence>MAREFIAPGQIYTGEGALDMAEGKLGALGKKALIVTDKVMVDLGNAAKVETALKNQNIEYVIYSEINGEPTDTMIEGGLNLYKEEGCDFIVALGGGSPIDSMKAIGALVTSGGQISDYMGKVITEETPTLVAIPTTAGTGSEATQFTIITDTKNDIKMLLKGAVLMPDLAIIDPQFTMTAPPKITAATGLDALTHAAEAYTSKLAQPLSDTFALSAIKRIFKYLPVAFKDGKNVEAREQMSIAALEAGIAFNNASVTLVHGMSRPIGAMFHVAHGLSNAMLLKECFIYALDGAYDRFGELGKAINVAAETDTDQAASEKFLQAVVDICDELETPSLEEYGINKEEFFSVIDKMANDAMDSGSPSNTRKAITAEDVKEIYRNLW</sequence>
<keyword evidence="2" id="KW-0560">Oxidoreductase</keyword>
<name>A0A4P8ICX9_9FIRM</name>
<gene>
    <name evidence="6" type="ORF">AR1Y2_1107</name>
</gene>
<dbReference type="FunFam" id="1.20.1090.10:FF:000001">
    <property type="entry name" value="Aldehyde-alcohol dehydrogenase"/>
    <property type="match status" value="1"/>
</dbReference>
<evidence type="ECO:0000256" key="3">
    <source>
        <dbReference type="ARBA" id="ARBA00023027"/>
    </source>
</evidence>
<keyword evidence="3" id="KW-0520">NAD</keyword>
<dbReference type="Gene3D" id="3.40.50.1970">
    <property type="match status" value="1"/>
</dbReference>
<dbReference type="Pfam" id="PF00465">
    <property type="entry name" value="Fe-ADH"/>
    <property type="match status" value="1"/>
</dbReference>
<proteinExistence type="inferred from homology"/>
<dbReference type="PANTHER" id="PTHR11496:SF102">
    <property type="entry name" value="ALCOHOL DEHYDROGENASE 4"/>
    <property type="match status" value="1"/>
</dbReference>
<feature type="domain" description="Fe-containing alcohol dehydrogenase-like C-terminal" evidence="5">
    <location>
        <begin position="185"/>
        <end position="382"/>
    </location>
</feature>
<keyword evidence="7" id="KW-1185">Reference proteome</keyword>
<protein>
    <submittedName>
        <fullName evidence="6">Fe-containing alcohol dehydrogenase</fullName>
    </submittedName>
</protein>
<comment type="similarity">
    <text evidence="1">Belongs to the iron-containing alcohol dehydrogenase family.</text>
</comment>
<dbReference type="KEGG" id="arf:AR1Y2_1107"/>
<dbReference type="InterPro" id="IPR018211">
    <property type="entry name" value="ADH_Fe_CS"/>
</dbReference>
<dbReference type="AlphaFoldDB" id="A0A4P8ICX9"/>
<evidence type="ECO:0000313" key="6">
    <source>
        <dbReference type="EMBL" id="QCP34561.1"/>
    </source>
</evidence>
<dbReference type="Gene3D" id="1.20.1090.10">
    <property type="entry name" value="Dehydroquinate synthase-like - alpha domain"/>
    <property type="match status" value="1"/>
</dbReference>
<accession>A0A4P8ICX9</accession>
<evidence type="ECO:0000259" key="5">
    <source>
        <dbReference type="Pfam" id="PF25137"/>
    </source>
</evidence>
<dbReference type="RefSeq" id="WP_137328086.1">
    <property type="nucleotide sequence ID" value="NZ_CP040058.1"/>
</dbReference>
<dbReference type="InterPro" id="IPR039697">
    <property type="entry name" value="Alcohol_dehydrogenase_Fe"/>
</dbReference>
<dbReference type="EMBL" id="CP040058">
    <property type="protein sequence ID" value="QCP34561.1"/>
    <property type="molecule type" value="Genomic_DNA"/>
</dbReference>
<dbReference type="GO" id="GO:0004022">
    <property type="term" value="F:alcohol dehydrogenase (NAD+) activity"/>
    <property type="evidence" value="ECO:0007669"/>
    <property type="project" value="UniProtKB-ARBA"/>
</dbReference>
<dbReference type="Pfam" id="PF25137">
    <property type="entry name" value="ADH_Fe_C"/>
    <property type="match status" value="1"/>
</dbReference>
<evidence type="ECO:0000313" key="7">
    <source>
        <dbReference type="Proteomes" id="UP000298653"/>
    </source>
</evidence>
<dbReference type="PROSITE" id="PS00913">
    <property type="entry name" value="ADH_IRON_1"/>
    <property type="match status" value="1"/>
</dbReference>
<dbReference type="SUPFAM" id="SSF56796">
    <property type="entry name" value="Dehydroquinate synthase-like"/>
    <property type="match status" value="1"/>
</dbReference>